<protein>
    <submittedName>
        <fullName evidence="1">Uncharacterized protein</fullName>
    </submittedName>
</protein>
<organism evidence="1">
    <name type="scientific">marine sediment metagenome</name>
    <dbReference type="NCBI Taxonomy" id="412755"/>
    <lineage>
        <taxon>unclassified sequences</taxon>
        <taxon>metagenomes</taxon>
        <taxon>ecological metagenomes</taxon>
    </lineage>
</organism>
<name>X1BZV5_9ZZZZ</name>
<gene>
    <name evidence="1" type="ORF">S01H4_23028</name>
</gene>
<reference evidence="1" key="1">
    <citation type="journal article" date="2014" name="Front. Microbiol.">
        <title>High frequency of phylogenetically diverse reductive dehalogenase-homologous genes in deep subseafloor sedimentary metagenomes.</title>
        <authorList>
            <person name="Kawai M."/>
            <person name="Futagami T."/>
            <person name="Toyoda A."/>
            <person name="Takaki Y."/>
            <person name="Nishi S."/>
            <person name="Hori S."/>
            <person name="Arai W."/>
            <person name="Tsubouchi T."/>
            <person name="Morono Y."/>
            <person name="Uchiyama I."/>
            <person name="Ito T."/>
            <person name="Fujiyama A."/>
            <person name="Inagaki F."/>
            <person name="Takami H."/>
        </authorList>
    </citation>
    <scope>NUCLEOTIDE SEQUENCE</scope>
    <source>
        <strain evidence="1">Expedition CK06-06</strain>
    </source>
</reference>
<dbReference type="EMBL" id="BART01010632">
    <property type="protein sequence ID" value="GAG89753.1"/>
    <property type="molecule type" value="Genomic_DNA"/>
</dbReference>
<sequence>MKKQWKKYRNRNSTEGDCQLITAVNAYYYLTGKTVNDEDYEKYVDLVGTGHGSAISIEKVWRKLGIKS</sequence>
<evidence type="ECO:0000313" key="1">
    <source>
        <dbReference type="EMBL" id="GAG89753.1"/>
    </source>
</evidence>
<comment type="caution">
    <text evidence="1">The sequence shown here is derived from an EMBL/GenBank/DDBJ whole genome shotgun (WGS) entry which is preliminary data.</text>
</comment>
<feature type="non-terminal residue" evidence="1">
    <location>
        <position position="68"/>
    </location>
</feature>
<accession>X1BZV5</accession>
<proteinExistence type="predicted"/>
<dbReference type="AlphaFoldDB" id="X1BZV5"/>